<dbReference type="AlphaFoldDB" id="A0A381X486"/>
<dbReference type="PANTHER" id="PTHR39425">
    <property type="entry name" value="LIPOPROTEIN CYTOCHROME C"/>
    <property type="match status" value="1"/>
</dbReference>
<evidence type="ECO:0000313" key="2">
    <source>
        <dbReference type="EMBL" id="SVA59450.1"/>
    </source>
</evidence>
<organism evidence="2">
    <name type="scientific">marine metagenome</name>
    <dbReference type="NCBI Taxonomy" id="408172"/>
    <lineage>
        <taxon>unclassified sequences</taxon>
        <taxon>metagenomes</taxon>
        <taxon>ecological metagenomes</taxon>
    </lineage>
</organism>
<accession>A0A381X486</accession>
<keyword evidence="1" id="KW-1133">Transmembrane helix</keyword>
<dbReference type="InterPro" id="IPR036280">
    <property type="entry name" value="Multihaem_cyt_sf"/>
</dbReference>
<keyword evidence="1" id="KW-0812">Transmembrane</keyword>
<dbReference type="PANTHER" id="PTHR39425:SF1">
    <property type="entry name" value="CYTOCHROME C7-LIKE DOMAIN-CONTAINING PROTEIN"/>
    <property type="match status" value="1"/>
</dbReference>
<keyword evidence="1" id="KW-0472">Membrane</keyword>
<sequence>MIPGDFQPQKPTGTQLAKLGVLGVVLLGVFIGIVLVLTFVISSWLGRPVIFGHDGPEQPIEFPHETHVKELGMDCTFCHRNVEKEAAASVPALGLCMTCHSAVGDELEGITKMRSLYEDGRSIHWVRVHRVPDHVHFVHEAHIRYFSEKEGVEAKAVCATCHGEVAGMDKVRQNRALKMGDCVNCHKQNNAPTDCVTCHY</sequence>
<feature type="transmembrane region" description="Helical" evidence="1">
    <location>
        <begin position="20"/>
        <end position="41"/>
    </location>
</feature>
<dbReference type="EMBL" id="UINC01013823">
    <property type="protein sequence ID" value="SVA59450.1"/>
    <property type="molecule type" value="Genomic_DNA"/>
</dbReference>
<reference evidence="2" key="1">
    <citation type="submission" date="2018-05" db="EMBL/GenBank/DDBJ databases">
        <authorList>
            <person name="Lanie J.A."/>
            <person name="Ng W.-L."/>
            <person name="Kazmierczak K.M."/>
            <person name="Andrzejewski T.M."/>
            <person name="Davidsen T.M."/>
            <person name="Wayne K.J."/>
            <person name="Tettelin H."/>
            <person name="Glass J.I."/>
            <person name="Rusch D."/>
            <person name="Podicherti R."/>
            <person name="Tsui H.-C.T."/>
            <person name="Winkler M.E."/>
        </authorList>
    </citation>
    <scope>NUCLEOTIDE SEQUENCE</scope>
</reference>
<protein>
    <submittedName>
        <fullName evidence="2">Uncharacterized protein</fullName>
    </submittedName>
</protein>
<dbReference type="Gene3D" id="3.90.10.10">
    <property type="entry name" value="Cytochrome C3"/>
    <property type="match status" value="2"/>
</dbReference>
<proteinExistence type="predicted"/>
<name>A0A381X486_9ZZZZ</name>
<gene>
    <name evidence="2" type="ORF">METZ01_LOCUS112304</name>
</gene>
<evidence type="ECO:0000256" key="1">
    <source>
        <dbReference type="SAM" id="Phobius"/>
    </source>
</evidence>
<dbReference type="CDD" id="cd08168">
    <property type="entry name" value="Cytochrom_C3"/>
    <property type="match status" value="1"/>
</dbReference>
<dbReference type="SUPFAM" id="SSF48695">
    <property type="entry name" value="Multiheme cytochromes"/>
    <property type="match status" value="1"/>
</dbReference>